<sequence>MEQQSYQCSILVNRPLLEAFAGISQVSSWWANEVKGPSHRLNDQFSVHFGKTWSTFNISEFIPGRKIAWHTIDCHLDLLKNPEEWKNTKIIWELTDAGGKTEIQMTHAGLLPGLECFEDCNKGWDFYVKESLFNFLENQKGLPGSGIMATISVGGKTYSGILFSKDQPAPPVSGDTILIDVKETAVEHVVSAYSAHILDDDFDIHNIRGNYYMLLQSPGGTLLSDLNEVVN</sequence>
<dbReference type="Gene3D" id="3.30.530.20">
    <property type="match status" value="1"/>
</dbReference>
<proteinExistence type="predicted"/>
<dbReference type="AlphaFoldDB" id="A0A110AZR7"/>
<dbReference type="RefSeq" id="WP_096352655.1">
    <property type="nucleotide sequence ID" value="NZ_AP017313.1"/>
</dbReference>
<dbReference type="SUPFAM" id="SSF55961">
    <property type="entry name" value="Bet v1-like"/>
    <property type="match status" value="1"/>
</dbReference>
<dbReference type="InterPro" id="IPR023393">
    <property type="entry name" value="START-like_dom_sf"/>
</dbReference>
<gene>
    <name evidence="1" type="ORF">MgSA37_02816</name>
</gene>
<accession>A0A110AZR7</accession>
<dbReference type="KEGG" id="mgot:MgSA37_02816"/>
<evidence type="ECO:0000313" key="1">
    <source>
        <dbReference type="EMBL" id="BAU54640.1"/>
    </source>
</evidence>
<dbReference type="OrthoDB" id="287565at2"/>
<dbReference type="EMBL" id="AP017313">
    <property type="protein sequence ID" value="BAU54640.1"/>
    <property type="molecule type" value="Genomic_DNA"/>
</dbReference>
<evidence type="ECO:0000313" key="2">
    <source>
        <dbReference type="Proteomes" id="UP000218263"/>
    </source>
</evidence>
<reference evidence="1 2" key="1">
    <citation type="submission" date="2015-12" db="EMBL/GenBank/DDBJ databases">
        <title>Genome sequence of Mucilaginibacter gotjawali.</title>
        <authorList>
            <person name="Lee J.S."/>
            <person name="Lee K.C."/>
            <person name="Kim K.K."/>
            <person name="Lee B.W."/>
        </authorList>
    </citation>
    <scope>NUCLEOTIDE SEQUENCE [LARGE SCALE GENOMIC DNA]</scope>
    <source>
        <strain evidence="1 2">SA3-7</strain>
    </source>
</reference>
<protein>
    <submittedName>
        <fullName evidence="1">Uncharacterized protein</fullName>
    </submittedName>
</protein>
<organism evidence="1 2">
    <name type="scientific">Mucilaginibacter gotjawali</name>
    <dbReference type="NCBI Taxonomy" id="1550579"/>
    <lineage>
        <taxon>Bacteria</taxon>
        <taxon>Pseudomonadati</taxon>
        <taxon>Bacteroidota</taxon>
        <taxon>Sphingobacteriia</taxon>
        <taxon>Sphingobacteriales</taxon>
        <taxon>Sphingobacteriaceae</taxon>
        <taxon>Mucilaginibacter</taxon>
    </lineage>
</organism>
<keyword evidence="2" id="KW-1185">Reference proteome</keyword>
<name>A0A110AZR7_9SPHI</name>
<dbReference type="Proteomes" id="UP000218263">
    <property type="component" value="Chromosome"/>
</dbReference>